<dbReference type="InterPro" id="IPR016166">
    <property type="entry name" value="FAD-bd_PCMH"/>
</dbReference>
<evidence type="ECO:0000256" key="1">
    <source>
        <dbReference type="ARBA" id="ARBA00005466"/>
    </source>
</evidence>
<keyword evidence="8" id="KW-1185">Reference proteome</keyword>
<dbReference type="SUPFAM" id="SSF56176">
    <property type="entry name" value="FAD-binding/transporter-associated domain-like"/>
    <property type="match status" value="1"/>
</dbReference>
<dbReference type="Pfam" id="PF01565">
    <property type="entry name" value="FAD_binding_4"/>
    <property type="match status" value="1"/>
</dbReference>
<keyword evidence="4" id="KW-0560">Oxidoreductase</keyword>
<sequence length="497" mass="54068">MKFCPSTVALLSAWPVSSASGIPESCCASLQASPLHTNLFYPNSLAYNQSVSSYFSVNAQLDPTCIVQPHTAEQVSLAVSTLSRNGSSPCKFAVRSGGHTIWAGAANIEPGVTIDLSMMNSTTYHKDTQTASILPGSRWQAVYKTLGKYNRTVAGGRGGTVGVGGFLIGGGNTFHTARVGFACDNVLNYQIVLGNGTIANANKHSNADLYKALKGGTINFGIVTRYDMATIEGDLLWGGVVTYDNSTTSQQIPAISNFIDNIHNDPYASYIGMWGYSSATGQNAITNAYEYTKPVARAPAFDEFLAIKNTSDTMHFGSMYNLTVDLVQASGTRNVFLTSTYFNNPKVMEKAVDIHNDLIEEAKKQVQSKSWSMVTMVQPWPTLFAELSAKKGGNVLGLERFDRNMFQTLFDYSWDNAADDALFNRLAQSITEQLNGYAKEIGEDNPYIYLNYADKTQNPLQGYGEVNVKYIANVAKKYDPAGVFQRQVPGGFKVTEA</sequence>
<name>A0A1L9REU0_ASPWE</name>
<reference evidence="8" key="1">
    <citation type="journal article" date="2017" name="Genome Biol.">
        <title>Comparative genomics reveals high biological diversity and specific adaptations in the industrially and medically important fungal genus Aspergillus.</title>
        <authorList>
            <person name="de Vries R.P."/>
            <person name="Riley R."/>
            <person name="Wiebenga A."/>
            <person name="Aguilar-Osorio G."/>
            <person name="Amillis S."/>
            <person name="Uchima C.A."/>
            <person name="Anderluh G."/>
            <person name="Asadollahi M."/>
            <person name="Askin M."/>
            <person name="Barry K."/>
            <person name="Battaglia E."/>
            <person name="Bayram O."/>
            <person name="Benocci T."/>
            <person name="Braus-Stromeyer S.A."/>
            <person name="Caldana C."/>
            <person name="Canovas D."/>
            <person name="Cerqueira G.C."/>
            <person name="Chen F."/>
            <person name="Chen W."/>
            <person name="Choi C."/>
            <person name="Clum A."/>
            <person name="Dos Santos R.A."/>
            <person name="Damasio A.R."/>
            <person name="Diallinas G."/>
            <person name="Emri T."/>
            <person name="Fekete E."/>
            <person name="Flipphi M."/>
            <person name="Freyberg S."/>
            <person name="Gallo A."/>
            <person name="Gournas C."/>
            <person name="Habgood R."/>
            <person name="Hainaut M."/>
            <person name="Harispe M.L."/>
            <person name="Henrissat B."/>
            <person name="Hilden K.S."/>
            <person name="Hope R."/>
            <person name="Hossain A."/>
            <person name="Karabika E."/>
            <person name="Karaffa L."/>
            <person name="Karanyi Z."/>
            <person name="Krasevec N."/>
            <person name="Kuo A."/>
            <person name="Kusch H."/>
            <person name="LaButti K."/>
            <person name="Lagendijk E.L."/>
            <person name="Lapidus A."/>
            <person name="Levasseur A."/>
            <person name="Lindquist E."/>
            <person name="Lipzen A."/>
            <person name="Logrieco A.F."/>
            <person name="MacCabe A."/>
            <person name="Maekelae M.R."/>
            <person name="Malavazi I."/>
            <person name="Melin P."/>
            <person name="Meyer V."/>
            <person name="Mielnichuk N."/>
            <person name="Miskei M."/>
            <person name="Molnar A.P."/>
            <person name="Mule G."/>
            <person name="Ngan C.Y."/>
            <person name="Orejas M."/>
            <person name="Orosz E."/>
            <person name="Ouedraogo J.P."/>
            <person name="Overkamp K.M."/>
            <person name="Park H.-S."/>
            <person name="Perrone G."/>
            <person name="Piumi F."/>
            <person name="Punt P.J."/>
            <person name="Ram A.F."/>
            <person name="Ramon A."/>
            <person name="Rauscher S."/>
            <person name="Record E."/>
            <person name="Riano-Pachon D.M."/>
            <person name="Robert V."/>
            <person name="Roehrig J."/>
            <person name="Ruller R."/>
            <person name="Salamov A."/>
            <person name="Salih N.S."/>
            <person name="Samson R.A."/>
            <person name="Sandor E."/>
            <person name="Sanguinetti M."/>
            <person name="Schuetze T."/>
            <person name="Sepcic K."/>
            <person name="Shelest E."/>
            <person name="Sherlock G."/>
            <person name="Sophianopoulou V."/>
            <person name="Squina F.M."/>
            <person name="Sun H."/>
            <person name="Susca A."/>
            <person name="Todd R.B."/>
            <person name="Tsang A."/>
            <person name="Unkles S.E."/>
            <person name="van de Wiele N."/>
            <person name="van Rossen-Uffink D."/>
            <person name="Oliveira J.V."/>
            <person name="Vesth T.C."/>
            <person name="Visser J."/>
            <person name="Yu J.-H."/>
            <person name="Zhou M."/>
            <person name="Andersen M.R."/>
            <person name="Archer D.B."/>
            <person name="Baker S.E."/>
            <person name="Benoit I."/>
            <person name="Brakhage A.A."/>
            <person name="Braus G.H."/>
            <person name="Fischer R."/>
            <person name="Frisvad J.C."/>
            <person name="Goldman G.H."/>
            <person name="Houbraken J."/>
            <person name="Oakley B."/>
            <person name="Pocsi I."/>
            <person name="Scazzocchio C."/>
            <person name="Seiboth B."/>
            <person name="vanKuyk P.A."/>
            <person name="Wortman J."/>
            <person name="Dyer P.S."/>
            <person name="Grigoriev I.V."/>
        </authorList>
    </citation>
    <scope>NUCLEOTIDE SEQUENCE [LARGE SCALE GENOMIC DNA]</scope>
    <source>
        <strain evidence="8">DTO 134E9</strain>
    </source>
</reference>
<dbReference type="RefSeq" id="XP_040687101.1">
    <property type="nucleotide sequence ID" value="XM_040829781.1"/>
</dbReference>
<dbReference type="PANTHER" id="PTHR42973">
    <property type="entry name" value="BINDING OXIDOREDUCTASE, PUTATIVE (AFU_ORTHOLOGUE AFUA_1G17690)-RELATED"/>
    <property type="match status" value="1"/>
</dbReference>
<evidence type="ECO:0000256" key="4">
    <source>
        <dbReference type="ARBA" id="ARBA00023002"/>
    </source>
</evidence>
<evidence type="ECO:0000256" key="5">
    <source>
        <dbReference type="SAM" id="SignalP"/>
    </source>
</evidence>
<accession>A0A1L9REU0</accession>
<dbReference type="AlphaFoldDB" id="A0A1L9REU0"/>
<gene>
    <name evidence="7" type="ORF">ASPWEDRAFT_160173</name>
</gene>
<feature type="domain" description="FAD-binding PCMH-type" evidence="6">
    <location>
        <begin position="59"/>
        <end position="233"/>
    </location>
</feature>
<dbReference type="GO" id="GO:0071949">
    <property type="term" value="F:FAD binding"/>
    <property type="evidence" value="ECO:0007669"/>
    <property type="project" value="InterPro"/>
</dbReference>
<dbReference type="InterPro" id="IPR036318">
    <property type="entry name" value="FAD-bd_PCMH-like_sf"/>
</dbReference>
<dbReference type="STRING" id="1073089.A0A1L9REU0"/>
<dbReference type="Gene3D" id="3.30.465.10">
    <property type="match status" value="1"/>
</dbReference>
<organism evidence="7 8">
    <name type="scientific">Aspergillus wentii DTO 134E9</name>
    <dbReference type="NCBI Taxonomy" id="1073089"/>
    <lineage>
        <taxon>Eukaryota</taxon>
        <taxon>Fungi</taxon>
        <taxon>Dikarya</taxon>
        <taxon>Ascomycota</taxon>
        <taxon>Pezizomycotina</taxon>
        <taxon>Eurotiomycetes</taxon>
        <taxon>Eurotiomycetidae</taxon>
        <taxon>Eurotiales</taxon>
        <taxon>Aspergillaceae</taxon>
        <taxon>Aspergillus</taxon>
        <taxon>Aspergillus subgen. Cremei</taxon>
    </lineage>
</organism>
<dbReference type="GO" id="GO:0016491">
    <property type="term" value="F:oxidoreductase activity"/>
    <property type="evidence" value="ECO:0007669"/>
    <property type="project" value="UniProtKB-KW"/>
</dbReference>
<dbReference type="InterPro" id="IPR050416">
    <property type="entry name" value="FAD-linked_Oxidoreductase"/>
</dbReference>
<proteinExistence type="inferred from homology"/>
<dbReference type="Proteomes" id="UP000184383">
    <property type="component" value="Unassembled WGS sequence"/>
</dbReference>
<evidence type="ECO:0000313" key="8">
    <source>
        <dbReference type="Proteomes" id="UP000184383"/>
    </source>
</evidence>
<dbReference type="GeneID" id="63745629"/>
<evidence type="ECO:0000256" key="2">
    <source>
        <dbReference type="ARBA" id="ARBA00022630"/>
    </source>
</evidence>
<dbReference type="OrthoDB" id="2151789at2759"/>
<keyword evidence="2" id="KW-0285">Flavoprotein</keyword>
<dbReference type="VEuPathDB" id="FungiDB:ASPWEDRAFT_160173"/>
<comment type="similarity">
    <text evidence="1">Belongs to the oxygen-dependent FAD-linked oxidoreductase family.</text>
</comment>
<evidence type="ECO:0000313" key="7">
    <source>
        <dbReference type="EMBL" id="OJJ33424.1"/>
    </source>
</evidence>
<dbReference type="InterPro" id="IPR016169">
    <property type="entry name" value="FAD-bd_PCMH_sub2"/>
</dbReference>
<evidence type="ECO:0000256" key="3">
    <source>
        <dbReference type="ARBA" id="ARBA00022827"/>
    </source>
</evidence>
<protein>
    <recommendedName>
        <fullName evidence="6">FAD-binding PCMH-type domain-containing protein</fullName>
    </recommendedName>
</protein>
<dbReference type="PROSITE" id="PS51387">
    <property type="entry name" value="FAD_PCMH"/>
    <property type="match status" value="1"/>
</dbReference>
<dbReference type="PANTHER" id="PTHR42973:SF53">
    <property type="entry name" value="FAD-BINDING PCMH-TYPE DOMAIN-CONTAINING PROTEIN-RELATED"/>
    <property type="match status" value="1"/>
</dbReference>
<feature type="signal peptide" evidence="5">
    <location>
        <begin position="1"/>
        <end position="19"/>
    </location>
</feature>
<keyword evidence="5" id="KW-0732">Signal</keyword>
<evidence type="ECO:0000259" key="6">
    <source>
        <dbReference type="PROSITE" id="PS51387"/>
    </source>
</evidence>
<dbReference type="EMBL" id="KV878214">
    <property type="protein sequence ID" value="OJJ33424.1"/>
    <property type="molecule type" value="Genomic_DNA"/>
</dbReference>
<keyword evidence="3" id="KW-0274">FAD</keyword>
<feature type="chain" id="PRO_5011978986" description="FAD-binding PCMH-type domain-containing protein" evidence="5">
    <location>
        <begin position="20"/>
        <end position="497"/>
    </location>
</feature>
<dbReference type="InterPro" id="IPR006094">
    <property type="entry name" value="Oxid_FAD_bind_N"/>
</dbReference>